<dbReference type="SMART" id="SM00650">
    <property type="entry name" value="rADc"/>
    <property type="match status" value="1"/>
</dbReference>
<dbReference type="InterPro" id="IPR029063">
    <property type="entry name" value="SAM-dependent_MTases_sf"/>
</dbReference>
<evidence type="ECO:0000256" key="1">
    <source>
        <dbReference type="ARBA" id="ARBA00008361"/>
    </source>
</evidence>
<proteinExistence type="inferred from homology"/>
<dbReference type="InterPro" id="IPR051052">
    <property type="entry name" value="Diverse_substrate_MTase"/>
</dbReference>
<feature type="domain" description="Ribosomal RNA adenine methylase transferase N-terminal" evidence="5">
    <location>
        <begin position="29"/>
        <end position="143"/>
    </location>
</feature>
<dbReference type="CDD" id="cd02440">
    <property type="entry name" value="AdoMet_MTases"/>
    <property type="match status" value="1"/>
</dbReference>
<accession>A0A1I4J406</accession>
<sequence>MSKNIDLRTTFNKVTTLYDSVRPHYPEQLFDNLIETAQLQKDAKLLEIGPGTGQATKPFVKRGFNITAVELGNDLADFVRKKFADNNNFKVITGAFENIDLKDKSFDLIYSATAFHWIKSEIKFSKPYEILKKGGHLAIIHTNHVSKEKEDKFFYACQPIYKKYKPGGKYNDKLKPILEKELKPKEYDNNFFEQVLFETYPVDISYSADEYIKLLNTYSPTLSMETEQRNKFLNEIKELINNKFDGNIEKNFAMSLTILRKKDSQ</sequence>
<dbReference type="Pfam" id="PF08241">
    <property type="entry name" value="Methyltransf_11"/>
    <property type="match status" value="1"/>
</dbReference>
<evidence type="ECO:0000256" key="3">
    <source>
        <dbReference type="ARBA" id="ARBA00022679"/>
    </source>
</evidence>
<evidence type="ECO:0000313" key="7">
    <source>
        <dbReference type="Proteomes" id="UP000199006"/>
    </source>
</evidence>
<keyword evidence="4" id="KW-0949">S-adenosyl-L-methionine</keyword>
<name>A0A1I4J406_9FIRM</name>
<keyword evidence="3 6" id="KW-0808">Transferase</keyword>
<evidence type="ECO:0000256" key="2">
    <source>
        <dbReference type="ARBA" id="ARBA00022603"/>
    </source>
</evidence>
<dbReference type="InterPro" id="IPR020598">
    <property type="entry name" value="rRNA_Ade_methylase_Trfase_N"/>
</dbReference>
<organism evidence="6 7">
    <name type="scientific">Halanaerobium salsuginis</name>
    <dbReference type="NCBI Taxonomy" id="29563"/>
    <lineage>
        <taxon>Bacteria</taxon>
        <taxon>Bacillati</taxon>
        <taxon>Bacillota</taxon>
        <taxon>Clostridia</taxon>
        <taxon>Halanaerobiales</taxon>
        <taxon>Halanaerobiaceae</taxon>
        <taxon>Halanaerobium</taxon>
    </lineage>
</organism>
<dbReference type="EMBL" id="FOTI01000020">
    <property type="protein sequence ID" value="SFL61342.1"/>
    <property type="molecule type" value="Genomic_DNA"/>
</dbReference>
<dbReference type="Proteomes" id="UP000199006">
    <property type="component" value="Unassembled WGS sequence"/>
</dbReference>
<dbReference type="OrthoDB" id="9797252at2"/>
<keyword evidence="7" id="KW-1185">Reference proteome</keyword>
<dbReference type="AlphaFoldDB" id="A0A1I4J406"/>
<comment type="similarity">
    <text evidence="1">Belongs to the methyltransferase superfamily.</text>
</comment>
<dbReference type="GO" id="GO:0000179">
    <property type="term" value="F:rRNA (adenine-N6,N6-)-dimethyltransferase activity"/>
    <property type="evidence" value="ECO:0007669"/>
    <property type="project" value="InterPro"/>
</dbReference>
<dbReference type="PANTHER" id="PTHR44942:SF4">
    <property type="entry name" value="METHYLTRANSFERASE TYPE 11 DOMAIN-CONTAINING PROTEIN"/>
    <property type="match status" value="1"/>
</dbReference>
<evidence type="ECO:0000313" key="6">
    <source>
        <dbReference type="EMBL" id="SFL61342.1"/>
    </source>
</evidence>
<evidence type="ECO:0000256" key="4">
    <source>
        <dbReference type="ARBA" id="ARBA00022691"/>
    </source>
</evidence>
<reference evidence="6 7" key="1">
    <citation type="submission" date="2016-10" db="EMBL/GenBank/DDBJ databases">
        <authorList>
            <person name="de Groot N.N."/>
        </authorList>
    </citation>
    <scope>NUCLEOTIDE SEQUENCE [LARGE SCALE GENOMIC DNA]</scope>
    <source>
        <strain evidence="6 7">ATCC 51327</strain>
    </source>
</reference>
<dbReference type="Gene3D" id="3.40.50.150">
    <property type="entry name" value="Vaccinia Virus protein VP39"/>
    <property type="match status" value="1"/>
</dbReference>
<protein>
    <submittedName>
        <fullName evidence="6">Methyltransferase domain-containing protein</fullName>
    </submittedName>
</protein>
<dbReference type="STRING" id="29563.SAMN02983006_01605"/>
<dbReference type="RefSeq" id="WP_089861709.1">
    <property type="nucleotide sequence ID" value="NZ_FOTI01000020.1"/>
</dbReference>
<keyword evidence="2 6" id="KW-0489">Methyltransferase</keyword>
<evidence type="ECO:0000259" key="5">
    <source>
        <dbReference type="SMART" id="SM00650"/>
    </source>
</evidence>
<dbReference type="SUPFAM" id="SSF53335">
    <property type="entry name" value="S-adenosyl-L-methionine-dependent methyltransferases"/>
    <property type="match status" value="1"/>
</dbReference>
<gene>
    <name evidence="6" type="ORF">SAMN02983006_01605</name>
</gene>
<dbReference type="PANTHER" id="PTHR44942">
    <property type="entry name" value="METHYLTRANSF_11 DOMAIN-CONTAINING PROTEIN"/>
    <property type="match status" value="1"/>
</dbReference>
<dbReference type="InterPro" id="IPR013216">
    <property type="entry name" value="Methyltransf_11"/>
</dbReference>